<evidence type="ECO:0000256" key="1">
    <source>
        <dbReference type="ARBA" id="ARBA00004123"/>
    </source>
</evidence>
<dbReference type="Proteomes" id="UP000499080">
    <property type="component" value="Unassembled WGS sequence"/>
</dbReference>
<dbReference type="PANTHER" id="PTHR16515:SF59">
    <property type="entry name" value="PR DOMAIN ZINC FINGER PROTEIN 1"/>
    <property type="match status" value="1"/>
</dbReference>
<evidence type="ECO:0000313" key="15">
    <source>
        <dbReference type="Proteomes" id="UP000499080"/>
    </source>
</evidence>
<gene>
    <name evidence="14" type="primary">ZSCAN5DP_1</name>
    <name evidence="14" type="ORF">AVEN_14354_1</name>
</gene>
<dbReference type="PROSITE" id="PS00028">
    <property type="entry name" value="ZINC_FINGER_C2H2_1"/>
    <property type="match status" value="3"/>
</dbReference>
<dbReference type="SUPFAM" id="SSF57667">
    <property type="entry name" value="beta-beta-alpha zinc fingers"/>
    <property type="match status" value="2"/>
</dbReference>
<keyword evidence="6" id="KW-0862">Zinc</keyword>
<keyword evidence="7" id="KW-0805">Transcription regulation</keyword>
<evidence type="ECO:0000256" key="3">
    <source>
        <dbReference type="ARBA" id="ARBA00022723"/>
    </source>
</evidence>
<evidence type="ECO:0000256" key="8">
    <source>
        <dbReference type="ARBA" id="ARBA00023125"/>
    </source>
</evidence>
<sequence>MLRKKRLTQNGSSIEQIIQWQLRLILLLDYQRLRHKLEEKTEILILISTMMIIYCRISRKRKYSNSSEETQQQHRQAILLTFTLRVPILNTSVNEVYFDCSENFKIDYRSESGFPGVYKRKSCTTGDISEQNKNGSNVSSLIHAASNEESEISIEESKWHSFNKGKNIFLESLEVAIKNARLVSKNSSEYSNSLLKSDFSPRKEESDELSGELTDGPISHHVASQLGSRNEEMAVNVMETPDTSENANVVSGPSGMRPCLLKQAEKMGFVCGLCHKEFAGSWEFYIHYRTHTGEKPFMCEVCKRGFTRKRDLDRHYRTHTSQKIFVRDICQKGFCLKFNLETHYRTHTSEKPFVCGICQKGFTRRVHLDNHYRIHNDTKSL</sequence>
<evidence type="ECO:0000256" key="6">
    <source>
        <dbReference type="ARBA" id="ARBA00022833"/>
    </source>
</evidence>
<dbReference type="AlphaFoldDB" id="A0A4Y2NH70"/>
<feature type="domain" description="C2H2-type" evidence="13">
    <location>
        <begin position="325"/>
        <end position="352"/>
    </location>
</feature>
<evidence type="ECO:0000256" key="10">
    <source>
        <dbReference type="ARBA" id="ARBA00023242"/>
    </source>
</evidence>
<dbReference type="Gene3D" id="3.30.160.60">
    <property type="entry name" value="Classic Zinc Finger"/>
    <property type="match status" value="4"/>
</dbReference>
<dbReference type="EMBL" id="BGPR01008954">
    <property type="protein sequence ID" value="GBN37076.1"/>
    <property type="molecule type" value="Genomic_DNA"/>
</dbReference>
<evidence type="ECO:0000256" key="2">
    <source>
        <dbReference type="ARBA" id="ARBA00006991"/>
    </source>
</evidence>
<keyword evidence="8" id="KW-0238">DNA-binding</keyword>
<dbReference type="GO" id="GO:0006357">
    <property type="term" value="P:regulation of transcription by RNA polymerase II"/>
    <property type="evidence" value="ECO:0007669"/>
    <property type="project" value="TreeGrafter"/>
</dbReference>
<dbReference type="SMART" id="SM00355">
    <property type="entry name" value="ZnF_C2H2"/>
    <property type="match status" value="4"/>
</dbReference>
<keyword evidence="3" id="KW-0479">Metal-binding</keyword>
<dbReference type="FunFam" id="3.30.160.60:FF:001506">
    <property type="entry name" value="Zinc finger protein"/>
    <property type="match status" value="1"/>
</dbReference>
<organism evidence="14 15">
    <name type="scientific">Araneus ventricosus</name>
    <name type="common">Orbweaver spider</name>
    <name type="synonym">Epeira ventricosa</name>
    <dbReference type="NCBI Taxonomy" id="182803"/>
    <lineage>
        <taxon>Eukaryota</taxon>
        <taxon>Metazoa</taxon>
        <taxon>Ecdysozoa</taxon>
        <taxon>Arthropoda</taxon>
        <taxon>Chelicerata</taxon>
        <taxon>Arachnida</taxon>
        <taxon>Araneae</taxon>
        <taxon>Araneomorphae</taxon>
        <taxon>Entelegynae</taxon>
        <taxon>Araneoidea</taxon>
        <taxon>Araneidae</taxon>
        <taxon>Araneus</taxon>
    </lineage>
</organism>
<evidence type="ECO:0000256" key="12">
    <source>
        <dbReference type="SAM" id="MobiDB-lite"/>
    </source>
</evidence>
<dbReference type="OrthoDB" id="6077919at2759"/>
<proteinExistence type="inferred from homology"/>
<evidence type="ECO:0000256" key="11">
    <source>
        <dbReference type="PROSITE-ProRule" id="PRU00042"/>
    </source>
</evidence>
<keyword evidence="5 11" id="KW-0863">Zinc-finger</keyword>
<feature type="domain" description="C2H2-type" evidence="13">
    <location>
        <begin position="269"/>
        <end position="296"/>
    </location>
</feature>
<accession>A0A4Y2NH70</accession>
<keyword evidence="10" id="KW-0539">Nucleus</keyword>
<comment type="subcellular location">
    <subcellularLocation>
        <location evidence="1">Nucleus</location>
    </subcellularLocation>
</comment>
<dbReference type="InterPro" id="IPR050331">
    <property type="entry name" value="Zinc_finger"/>
</dbReference>
<comment type="caution">
    <text evidence="14">The sequence shown here is derived from an EMBL/GenBank/DDBJ whole genome shotgun (WGS) entry which is preliminary data.</text>
</comment>
<keyword evidence="4" id="KW-0677">Repeat</keyword>
<dbReference type="GO" id="GO:0005634">
    <property type="term" value="C:nucleus"/>
    <property type="evidence" value="ECO:0007669"/>
    <property type="project" value="UniProtKB-SubCell"/>
</dbReference>
<dbReference type="GO" id="GO:0005737">
    <property type="term" value="C:cytoplasm"/>
    <property type="evidence" value="ECO:0007669"/>
    <property type="project" value="TreeGrafter"/>
</dbReference>
<dbReference type="GO" id="GO:0008270">
    <property type="term" value="F:zinc ion binding"/>
    <property type="evidence" value="ECO:0007669"/>
    <property type="project" value="UniProtKB-KW"/>
</dbReference>
<feature type="domain" description="C2H2-type" evidence="13">
    <location>
        <begin position="353"/>
        <end position="380"/>
    </location>
</feature>
<evidence type="ECO:0000256" key="5">
    <source>
        <dbReference type="ARBA" id="ARBA00022771"/>
    </source>
</evidence>
<evidence type="ECO:0000259" key="13">
    <source>
        <dbReference type="PROSITE" id="PS50157"/>
    </source>
</evidence>
<dbReference type="InterPro" id="IPR013087">
    <property type="entry name" value="Znf_C2H2_type"/>
</dbReference>
<keyword evidence="15" id="KW-1185">Reference proteome</keyword>
<dbReference type="PROSITE" id="PS50157">
    <property type="entry name" value="ZINC_FINGER_C2H2_2"/>
    <property type="match status" value="4"/>
</dbReference>
<evidence type="ECO:0000313" key="14">
    <source>
        <dbReference type="EMBL" id="GBN37076.1"/>
    </source>
</evidence>
<evidence type="ECO:0000256" key="4">
    <source>
        <dbReference type="ARBA" id="ARBA00022737"/>
    </source>
</evidence>
<protein>
    <submittedName>
        <fullName evidence="14">Zinc finger and SCAN domain-containing protein 5D</fullName>
    </submittedName>
</protein>
<dbReference type="FunFam" id="3.30.160.60:FF:000100">
    <property type="entry name" value="Zinc finger 45-like"/>
    <property type="match status" value="1"/>
</dbReference>
<keyword evidence="9" id="KW-0804">Transcription</keyword>
<dbReference type="PANTHER" id="PTHR16515">
    <property type="entry name" value="PR DOMAIN ZINC FINGER PROTEIN"/>
    <property type="match status" value="1"/>
</dbReference>
<evidence type="ECO:0000256" key="9">
    <source>
        <dbReference type="ARBA" id="ARBA00023163"/>
    </source>
</evidence>
<dbReference type="GO" id="GO:0000978">
    <property type="term" value="F:RNA polymerase II cis-regulatory region sequence-specific DNA binding"/>
    <property type="evidence" value="ECO:0007669"/>
    <property type="project" value="TreeGrafter"/>
</dbReference>
<feature type="region of interest" description="Disordered" evidence="12">
    <location>
        <begin position="192"/>
        <end position="219"/>
    </location>
</feature>
<feature type="domain" description="C2H2-type" evidence="13">
    <location>
        <begin position="297"/>
        <end position="324"/>
    </location>
</feature>
<comment type="similarity">
    <text evidence="2">Belongs to the krueppel C2H2-type zinc-finger protein family.</text>
</comment>
<dbReference type="InterPro" id="IPR036236">
    <property type="entry name" value="Znf_C2H2_sf"/>
</dbReference>
<evidence type="ECO:0000256" key="7">
    <source>
        <dbReference type="ARBA" id="ARBA00023015"/>
    </source>
</evidence>
<reference evidence="14 15" key="1">
    <citation type="journal article" date="2019" name="Sci. Rep.">
        <title>Orb-weaving spider Araneus ventricosus genome elucidates the spidroin gene catalogue.</title>
        <authorList>
            <person name="Kono N."/>
            <person name="Nakamura H."/>
            <person name="Ohtoshi R."/>
            <person name="Moran D.A.P."/>
            <person name="Shinohara A."/>
            <person name="Yoshida Y."/>
            <person name="Fujiwara M."/>
            <person name="Mori M."/>
            <person name="Tomita M."/>
            <person name="Arakawa K."/>
        </authorList>
    </citation>
    <scope>NUCLEOTIDE SEQUENCE [LARGE SCALE GENOMIC DNA]</scope>
</reference>
<name>A0A4Y2NH70_ARAVE</name>
<dbReference type="Pfam" id="PF00096">
    <property type="entry name" value="zf-C2H2"/>
    <property type="match status" value="2"/>
</dbReference>
<dbReference type="GO" id="GO:0003700">
    <property type="term" value="F:DNA-binding transcription factor activity"/>
    <property type="evidence" value="ECO:0007669"/>
    <property type="project" value="TreeGrafter"/>
</dbReference>
<dbReference type="GO" id="GO:0045165">
    <property type="term" value="P:cell fate commitment"/>
    <property type="evidence" value="ECO:0007669"/>
    <property type="project" value="TreeGrafter"/>
</dbReference>